<feature type="domain" description="Copper amine oxidase catalytic" evidence="11">
    <location>
        <begin position="367"/>
        <end position="553"/>
    </location>
</feature>
<evidence type="ECO:0000313" key="14">
    <source>
        <dbReference type="Proteomes" id="UP000735302"/>
    </source>
</evidence>
<evidence type="ECO:0000256" key="9">
    <source>
        <dbReference type="SAM" id="MobiDB-lite"/>
    </source>
</evidence>
<dbReference type="AlphaFoldDB" id="A0AAV4DDA2"/>
<keyword evidence="10" id="KW-1133">Transmembrane helix</keyword>
<evidence type="ECO:0000313" key="13">
    <source>
        <dbReference type="EMBL" id="GFO42007.1"/>
    </source>
</evidence>
<dbReference type="Gene3D" id="3.10.450.40">
    <property type="match status" value="2"/>
</dbReference>
<dbReference type="PANTHER" id="PTHR10638">
    <property type="entry name" value="COPPER AMINE OXIDASE"/>
    <property type="match status" value="1"/>
</dbReference>
<feature type="transmembrane region" description="Helical" evidence="10">
    <location>
        <begin position="43"/>
        <end position="66"/>
    </location>
</feature>
<accession>A0AAV4DDA2</accession>
<feature type="domain" description="Copper amine oxidase N2-terminal" evidence="12">
    <location>
        <begin position="136"/>
        <end position="190"/>
    </location>
</feature>
<dbReference type="GO" id="GO:0005886">
    <property type="term" value="C:plasma membrane"/>
    <property type="evidence" value="ECO:0007669"/>
    <property type="project" value="TreeGrafter"/>
</dbReference>
<gene>
    <name evidence="13" type="ORF">PoB_006851200</name>
</gene>
<dbReference type="InterPro" id="IPR000269">
    <property type="entry name" value="Cu_amine_oxidase"/>
</dbReference>
<evidence type="ECO:0000256" key="4">
    <source>
        <dbReference type="ARBA" id="ARBA00023002"/>
    </source>
</evidence>
<dbReference type="Pfam" id="PF02727">
    <property type="entry name" value="Cu_amine_oxidN2"/>
    <property type="match status" value="1"/>
</dbReference>
<keyword evidence="3 6" id="KW-0801">TPQ</keyword>
<dbReference type="Gene3D" id="2.70.98.20">
    <property type="entry name" value="Copper amine oxidase, catalytic domain"/>
    <property type="match status" value="1"/>
</dbReference>
<dbReference type="SUPFAM" id="SSF49998">
    <property type="entry name" value="Amine oxidase catalytic domain"/>
    <property type="match status" value="1"/>
</dbReference>
<comment type="cofactor">
    <cofactor evidence="8">
        <name>Cu cation</name>
        <dbReference type="ChEBI" id="CHEBI:23378"/>
    </cofactor>
    <text evidence="8">Contains 1 topaquinone per subunit.</text>
</comment>
<feature type="region of interest" description="Disordered" evidence="9">
    <location>
        <begin position="1"/>
        <end position="32"/>
    </location>
</feature>
<dbReference type="GO" id="GO:0005507">
    <property type="term" value="F:copper ion binding"/>
    <property type="evidence" value="ECO:0007669"/>
    <property type="project" value="InterPro"/>
</dbReference>
<keyword evidence="10" id="KW-0472">Membrane</keyword>
<dbReference type="InterPro" id="IPR015800">
    <property type="entry name" value="Cu_amine_oxidase_N2"/>
</dbReference>
<dbReference type="InterPro" id="IPR015798">
    <property type="entry name" value="Cu_amine_oxidase_C"/>
</dbReference>
<dbReference type="EC" id="1.4.3.-" evidence="8"/>
<feature type="active site" description="Proton acceptor" evidence="6">
    <location>
        <position position="439"/>
    </location>
</feature>
<comment type="PTM">
    <text evidence="7 8">Topaquinone (TPQ) is generated by copper-dependent autoxidation of a specific tyrosyl residue.</text>
</comment>
<evidence type="ECO:0000259" key="11">
    <source>
        <dbReference type="Pfam" id="PF01179"/>
    </source>
</evidence>
<evidence type="ECO:0000256" key="2">
    <source>
        <dbReference type="ARBA" id="ARBA00022723"/>
    </source>
</evidence>
<keyword evidence="4 8" id="KW-0560">Oxidoreductase</keyword>
<dbReference type="InterPro" id="IPR016182">
    <property type="entry name" value="Cu_amine_oxidase_N-reg"/>
</dbReference>
<dbReference type="SUPFAM" id="SSF54416">
    <property type="entry name" value="Amine oxidase N-terminal region"/>
    <property type="match status" value="2"/>
</dbReference>
<keyword evidence="5 8" id="KW-0186">Copper</keyword>
<organism evidence="13 14">
    <name type="scientific">Plakobranchus ocellatus</name>
    <dbReference type="NCBI Taxonomy" id="259542"/>
    <lineage>
        <taxon>Eukaryota</taxon>
        <taxon>Metazoa</taxon>
        <taxon>Spiralia</taxon>
        <taxon>Lophotrochozoa</taxon>
        <taxon>Mollusca</taxon>
        <taxon>Gastropoda</taxon>
        <taxon>Heterobranchia</taxon>
        <taxon>Euthyneura</taxon>
        <taxon>Panpulmonata</taxon>
        <taxon>Sacoglossa</taxon>
        <taxon>Placobranchoidea</taxon>
        <taxon>Plakobranchidae</taxon>
        <taxon>Plakobranchus</taxon>
    </lineage>
</organism>
<feature type="modified residue" description="2',4',5'-topaquinone" evidence="7">
    <location>
        <position position="527"/>
    </location>
</feature>
<keyword evidence="2 8" id="KW-0479">Metal-binding</keyword>
<evidence type="ECO:0000256" key="10">
    <source>
        <dbReference type="SAM" id="Phobius"/>
    </source>
</evidence>
<dbReference type="Pfam" id="PF01179">
    <property type="entry name" value="Cu_amine_oxid"/>
    <property type="match status" value="1"/>
</dbReference>
<dbReference type="GO" id="GO:0008131">
    <property type="term" value="F:primary methylamine oxidase activity"/>
    <property type="evidence" value="ECO:0007669"/>
    <property type="project" value="InterPro"/>
</dbReference>
<evidence type="ECO:0000256" key="3">
    <source>
        <dbReference type="ARBA" id="ARBA00022772"/>
    </source>
</evidence>
<evidence type="ECO:0000256" key="6">
    <source>
        <dbReference type="PIRSR" id="PIRSR600269-50"/>
    </source>
</evidence>
<dbReference type="EMBL" id="BLXT01007741">
    <property type="protein sequence ID" value="GFO42007.1"/>
    <property type="molecule type" value="Genomic_DNA"/>
</dbReference>
<evidence type="ECO:0000256" key="5">
    <source>
        <dbReference type="ARBA" id="ARBA00023008"/>
    </source>
</evidence>
<name>A0AAV4DDA2_9GAST</name>
<dbReference type="PANTHER" id="PTHR10638:SF20">
    <property type="entry name" value="AMINE OXIDASE"/>
    <property type="match status" value="1"/>
</dbReference>
<feature type="active site" description="Schiff-base intermediate with substrate; via topaquinone" evidence="6">
    <location>
        <position position="527"/>
    </location>
</feature>
<dbReference type="Proteomes" id="UP000735302">
    <property type="component" value="Unassembled WGS sequence"/>
</dbReference>
<reference evidence="13 14" key="1">
    <citation type="journal article" date="2021" name="Elife">
        <title>Chloroplast acquisition without the gene transfer in kleptoplastic sea slugs, Plakobranchus ocellatus.</title>
        <authorList>
            <person name="Maeda T."/>
            <person name="Takahashi S."/>
            <person name="Yoshida T."/>
            <person name="Shimamura S."/>
            <person name="Takaki Y."/>
            <person name="Nagai Y."/>
            <person name="Toyoda A."/>
            <person name="Suzuki Y."/>
            <person name="Arimoto A."/>
            <person name="Ishii H."/>
            <person name="Satoh N."/>
            <person name="Nishiyama T."/>
            <person name="Hasebe M."/>
            <person name="Maruyama T."/>
            <person name="Minagawa J."/>
            <person name="Obokata J."/>
            <person name="Shigenobu S."/>
        </authorList>
    </citation>
    <scope>NUCLEOTIDE SEQUENCE [LARGE SCALE GENOMIC DNA]</scope>
</reference>
<keyword evidence="10" id="KW-0812">Transmembrane</keyword>
<dbReference type="GO" id="GO:0048038">
    <property type="term" value="F:quinone binding"/>
    <property type="evidence" value="ECO:0007669"/>
    <property type="project" value="InterPro"/>
</dbReference>
<sequence length="572" mass="64234">MVYRSSRRQAERDSEPEAETLQEFSAETRGMDKPSKLRRQVGLWRTVAILLACLSLALVIAVAVLLTRDESGSCGGGICGDTVENPNYVDLSEPSKPGPFHDLTKHEIAKVLDFIANDPNIRAADPQKANLLSSYMYTMDLFPAKKAEVLKYLDNNGPAPARQARVIMFRGDLPKPVVEEYACGPLPEIKSCSLIKSDKRRNPVEFSLRPVSIMEFDAVFENALSQVDKNLGYILKDVYGGSYTDCPEPIQCFKLYPSPMATGLVGSIEKRRLWVWAEYPLEYYVSHPVDFGVLVVLDGSDPSKFGIDKIWFRGNLYNSMAEFASYYNSTSKDKILHIRPKKLSKDLFSTMNLRGDPQPAKPLRPPTLVEPDGKRYTLKDRKVEYLGWSFNFRMSALTGPALYDIRYKGERIVYEMAMNEIAVFYSADNPLQKTTDFLDSGALIGTHSKSLVPGGDCPETATFVNQTFSGQTLREHVEIPRAFCLFENNNGYPLRRHLSFSQSEGAFYNGMLDSVLTLRSAITVVNYDYIVDFIFHQNGVIESRIMSTGMVSLPGCYCSILIMRETALNPLI</sequence>
<comment type="caution">
    <text evidence="13">The sequence shown here is derived from an EMBL/GenBank/DDBJ whole genome shotgun (WGS) entry which is preliminary data.</text>
</comment>
<proteinExistence type="inferred from homology"/>
<comment type="similarity">
    <text evidence="1 8">Belongs to the copper/topaquinone oxidase family.</text>
</comment>
<dbReference type="InterPro" id="IPR036460">
    <property type="entry name" value="Cu_amine_oxidase_C_sf"/>
</dbReference>
<evidence type="ECO:0000256" key="1">
    <source>
        <dbReference type="ARBA" id="ARBA00007983"/>
    </source>
</evidence>
<dbReference type="GO" id="GO:0009308">
    <property type="term" value="P:amine metabolic process"/>
    <property type="evidence" value="ECO:0007669"/>
    <property type="project" value="UniProtKB-UniRule"/>
</dbReference>
<protein>
    <recommendedName>
        <fullName evidence="8">Amine oxidase</fullName>
        <ecNumber evidence="8">1.4.3.-</ecNumber>
    </recommendedName>
</protein>
<evidence type="ECO:0000256" key="8">
    <source>
        <dbReference type="RuleBase" id="RU000672"/>
    </source>
</evidence>
<evidence type="ECO:0000256" key="7">
    <source>
        <dbReference type="PIRSR" id="PIRSR600269-51"/>
    </source>
</evidence>
<keyword evidence="14" id="KW-1185">Reference proteome</keyword>
<evidence type="ECO:0000259" key="12">
    <source>
        <dbReference type="Pfam" id="PF02727"/>
    </source>
</evidence>
<dbReference type="PRINTS" id="PR00766">
    <property type="entry name" value="CUDAOXIDASE"/>
</dbReference>